<proteinExistence type="predicted"/>
<feature type="compositionally biased region" description="Basic and acidic residues" evidence="1">
    <location>
        <begin position="106"/>
        <end position="119"/>
    </location>
</feature>
<feature type="region of interest" description="Disordered" evidence="1">
    <location>
        <begin position="58"/>
        <end position="119"/>
    </location>
</feature>
<dbReference type="HOGENOM" id="CLU_124583_0_0_1"/>
<name>A0A0C9YJZ1_9AGAM</name>
<sequence length="150" mass="16568">MSQQLCQSNANLHLGQIVLDLQIQRCTSEQKHTNDEALQWTKDAELANAQKAYGRVSTMESAMAARQAQDGTRSEKAVRPKPHPQSADQSKGDVEAETKLGTAKEINNKHSDIGPKAREKTILKLRNAIEKAHKQVRAETELGTAKSKIN</sequence>
<accession>A0A0C9YJZ1</accession>
<keyword evidence="3" id="KW-1185">Reference proteome</keyword>
<dbReference type="OrthoDB" id="2693345at2759"/>
<evidence type="ECO:0000313" key="3">
    <source>
        <dbReference type="Proteomes" id="UP000054018"/>
    </source>
</evidence>
<reference evidence="2 3" key="1">
    <citation type="submission" date="2014-04" db="EMBL/GenBank/DDBJ databases">
        <authorList>
            <consortium name="DOE Joint Genome Institute"/>
            <person name="Kuo A."/>
            <person name="Kohler A."/>
            <person name="Costa M.D."/>
            <person name="Nagy L.G."/>
            <person name="Floudas D."/>
            <person name="Copeland A."/>
            <person name="Barry K.W."/>
            <person name="Cichocki N."/>
            <person name="Veneault-Fourrey C."/>
            <person name="LaButti K."/>
            <person name="Lindquist E.A."/>
            <person name="Lipzen A."/>
            <person name="Lundell T."/>
            <person name="Morin E."/>
            <person name="Murat C."/>
            <person name="Sun H."/>
            <person name="Tunlid A."/>
            <person name="Henrissat B."/>
            <person name="Grigoriev I.V."/>
            <person name="Hibbett D.S."/>
            <person name="Martin F."/>
            <person name="Nordberg H.P."/>
            <person name="Cantor M.N."/>
            <person name="Hua S.X."/>
        </authorList>
    </citation>
    <scope>NUCLEOTIDE SEQUENCE [LARGE SCALE GENOMIC DNA]</scope>
    <source>
        <strain evidence="2 3">441</strain>
    </source>
</reference>
<dbReference type="Proteomes" id="UP000054018">
    <property type="component" value="Unassembled WGS sequence"/>
</dbReference>
<gene>
    <name evidence="2" type="ORF">PISMIDRAFT_17513</name>
</gene>
<organism evidence="2 3">
    <name type="scientific">Pisolithus microcarpus 441</name>
    <dbReference type="NCBI Taxonomy" id="765257"/>
    <lineage>
        <taxon>Eukaryota</taxon>
        <taxon>Fungi</taxon>
        <taxon>Dikarya</taxon>
        <taxon>Basidiomycota</taxon>
        <taxon>Agaricomycotina</taxon>
        <taxon>Agaricomycetes</taxon>
        <taxon>Agaricomycetidae</taxon>
        <taxon>Boletales</taxon>
        <taxon>Sclerodermatineae</taxon>
        <taxon>Pisolithaceae</taxon>
        <taxon>Pisolithus</taxon>
    </lineage>
</organism>
<evidence type="ECO:0000313" key="2">
    <source>
        <dbReference type="EMBL" id="KIK14144.1"/>
    </source>
</evidence>
<dbReference type="AlphaFoldDB" id="A0A0C9YJZ1"/>
<dbReference type="EMBL" id="KN833953">
    <property type="protein sequence ID" value="KIK14144.1"/>
    <property type="molecule type" value="Genomic_DNA"/>
</dbReference>
<protein>
    <submittedName>
        <fullName evidence="2">Uncharacterized protein</fullName>
    </submittedName>
</protein>
<reference evidence="3" key="2">
    <citation type="submission" date="2015-01" db="EMBL/GenBank/DDBJ databases">
        <title>Evolutionary Origins and Diversification of the Mycorrhizal Mutualists.</title>
        <authorList>
            <consortium name="DOE Joint Genome Institute"/>
            <consortium name="Mycorrhizal Genomics Consortium"/>
            <person name="Kohler A."/>
            <person name="Kuo A."/>
            <person name="Nagy L.G."/>
            <person name="Floudas D."/>
            <person name="Copeland A."/>
            <person name="Barry K.W."/>
            <person name="Cichocki N."/>
            <person name="Veneault-Fourrey C."/>
            <person name="LaButti K."/>
            <person name="Lindquist E.A."/>
            <person name="Lipzen A."/>
            <person name="Lundell T."/>
            <person name="Morin E."/>
            <person name="Murat C."/>
            <person name="Riley R."/>
            <person name="Ohm R."/>
            <person name="Sun H."/>
            <person name="Tunlid A."/>
            <person name="Henrissat B."/>
            <person name="Grigoriev I.V."/>
            <person name="Hibbett D.S."/>
            <person name="Martin F."/>
        </authorList>
    </citation>
    <scope>NUCLEOTIDE SEQUENCE [LARGE SCALE GENOMIC DNA]</scope>
    <source>
        <strain evidence="3">441</strain>
    </source>
</reference>
<evidence type="ECO:0000256" key="1">
    <source>
        <dbReference type="SAM" id="MobiDB-lite"/>
    </source>
</evidence>